<name>A0A9P8BS83_9FUNG</name>
<dbReference type="Gene3D" id="3.80.10.10">
    <property type="entry name" value="Ribonuclease Inhibitor"/>
    <property type="match status" value="1"/>
</dbReference>
<dbReference type="Proteomes" id="UP000707451">
    <property type="component" value="Unassembled WGS sequence"/>
</dbReference>
<dbReference type="AlphaFoldDB" id="A0A9P8BS83"/>
<sequence>MKDALERVKDMPELILMVAARLLPNDLHTLRLTSRYFHNICQSVFFRDIRLHNRWNQDSLKQLASYAYALCSLNTGKGGTPLSLYYSSTVGFLRDSSTTASFRQSSPTQQSVSILPQETLDGLCNASCFAAQLLYVVRQSPCLTILDLGQVIVNTNVSLELLSRVLSTIGTLRSLKLWVYSDRITPKEVLKALVYSFPDLLESFSLLYAPNCRALKSEAWDTASSELKDSVSQQLGPTVQRTEPLMHMSDWKLIVTGDDYIPAEISVPFFKLFPELTSMDVPEIDNGDTNYLRGVAIRILESCQKLKHLSKRDIQADEEGRMMFAFLEQMEVNTLESLQFLQYKEELQSLVWGLEFHNKSVKSIILDECQSMTASSIAWIFHQCSALEVFKISMNYDSDIEIPLDMLVSQEWASTKFRELKLYVQLEEEQEELGEEDFVFSDPMPHWTVGPERFYRQIGVLTQLRILDLRVAVERGSRDSDGDYINYKDKTFPGLLTLENRAIGRVGWLQLLGGLRNLEELHGSFNVDTMIPGREFGQDEADWMVEHWPKLTFIELFTLPEGTSIPYSQPLLSMIARLPGLKLCSFYIDNSVYLSLGQCSTTQSALFLSTLEPWQHRIKAERSMKLLQIPESAQQL</sequence>
<evidence type="ECO:0000313" key="1">
    <source>
        <dbReference type="EMBL" id="KAG9066008.1"/>
    </source>
</evidence>
<dbReference type="SUPFAM" id="SSF52058">
    <property type="entry name" value="L domain-like"/>
    <property type="match status" value="1"/>
</dbReference>
<proteinExistence type="predicted"/>
<dbReference type="EMBL" id="JAHRHY010000010">
    <property type="protein sequence ID" value="KAG9066008.1"/>
    <property type="molecule type" value="Genomic_DNA"/>
</dbReference>
<gene>
    <name evidence="1" type="ORF">KI688_001224</name>
</gene>
<comment type="caution">
    <text evidence="1">The sequence shown here is derived from an EMBL/GenBank/DDBJ whole genome shotgun (WGS) entry which is preliminary data.</text>
</comment>
<dbReference type="OrthoDB" id="2436042at2759"/>
<organism evidence="1 2">
    <name type="scientific">Linnemannia hyalina</name>
    <dbReference type="NCBI Taxonomy" id="64524"/>
    <lineage>
        <taxon>Eukaryota</taxon>
        <taxon>Fungi</taxon>
        <taxon>Fungi incertae sedis</taxon>
        <taxon>Mucoromycota</taxon>
        <taxon>Mortierellomycotina</taxon>
        <taxon>Mortierellomycetes</taxon>
        <taxon>Mortierellales</taxon>
        <taxon>Mortierellaceae</taxon>
        <taxon>Linnemannia</taxon>
    </lineage>
</organism>
<dbReference type="InterPro" id="IPR032675">
    <property type="entry name" value="LRR_dom_sf"/>
</dbReference>
<evidence type="ECO:0008006" key="3">
    <source>
        <dbReference type="Google" id="ProtNLM"/>
    </source>
</evidence>
<keyword evidence="2" id="KW-1185">Reference proteome</keyword>
<evidence type="ECO:0000313" key="2">
    <source>
        <dbReference type="Proteomes" id="UP000707451"/>
    </source>
</evidence>
<protein>
    <recommendedName>
        <fullName evidence="3">F-box domain-containing protein</fullName>
    </recommendedName>
</protein>
<reference evidence="1" key="1">
    <citation type="submission" date="2021-06" db="EMBL/GenBank/DDBJ databases">
        <title>Genome Sequence of Mortierella hyaline Strain SCG-10, a Cold-Adapted, Nitrate-Reducing Fungus Isolated from Soil in Minnesota, USA.</title>
        <authorList>
            <person name="Aldossari N."/>
        </authorList>
    </citation>
    <scope>NUCLEOTIDE SEQUENCE</scope>
    <source>
        <strain evidence="1">SCG-10</strain>
    </source>
</reference>
<dbReference type="CDD" id="cd09917">
    <property type="entry name" value="F-box_SF"/>
    <property type="match status" value="1"/>
</dbReference>
<accession>A0A9P8BS83</accession>